<dbReference type="RefSeq" id="WP_062553564.1">
    <property type="nucleotide sequence ID" value="NZ_CP049249.1"/>
</dbReference>
<reference evidence="3 4" key="1">
    <citation type="submission" date="2020-08" db="EMBL/GenBank/DDBJ databases">
        <title>Genomic Encyclopedia of Type Strains, Phase IV (KMG-IV): sequencing the most valuable type-strain genomes for metagenomic binning, comparative biology and taxonomic classification.</title>
        <authorList>
            <person name="Goeker M."/>
        </authorList>
    </citation>
    <scope>NUCLEOTIDE SEQUENCE [LARGE SCALE GENOMIC DNA]</scope>
    <source>
        <strain evidence="3 4">DSM 29514</strain>
    </source>
</reference>
<dbReference type="AlphaFoldDB" id="A0A7W6LJQ6"/>
<feature type="transmembrane region" description="Helical" evidence="1">
    <location>
        <begin position="102"/>
        <end position="121"/>
    </location>
</feature>
<keyword evidence="1" id="KW-0812">Transmembrane</keyword>
<proteinExistence type="predicted"/>
<feature type="transmembrane region" description="Helical" evidence="1">
    <location>
        <begin position="77"/>
        <end position="96"/>
    </location>
</feature>
<keyword evidence="4" id="KW-1185">Reference proteome</keyword>
<keyword evidence="1" id="KW-0472">Membrane</keyword>
<feature type="transmembrane region" description="Helical" evidence="1">
    <location>
        <begin position="12"/>
        <end position="31"/>
    </location>
</feature>
<dbReference type="Pfam" id="PF07331">
    <property type="entry name" value="TctB"/>
    <property type="match status" value="1"/>
</dbReference>
<evidence type="ECO:0000259" key="2">
    <source>
        <dbReference type="Pfam" id="PF07331"/>
    </source>
</evidence>
<accession>A0A7W6LJQ6</accession>
<dbReference type="InterPro" id="IPR009936">
    <property type="entry name" value="DUF1468"/>
</dbReference>
<organism evidence="3 4">
    <name type="scientific">Rhizobium rhizoryzae</name>
    <dbReference type="NCBI Taxonomy" id="451876"/>
    <lineage>
        <taxon>Bacteria</taxon>
        <taxon>Pseudomonadati</taxon>
        <taxon>Pseudomonadota</taxon>
        <taxon>Alphaproteobacteria</taxon>
        <taxon>Hyphomicrobiales</taxon>
        <taxon>Rhizobiaceae</taxon>
        <taxon>Rhizobium/Agrobacterium group</taxon>
        <taxon>Rhizobium</taxon>
    </lineage>
</organism>
<feature type="transmembrane region" description="Helical" evidence="1">
    <location>
        <begin position="128"/>
        <end position="147"/>
    </location>
</feature>
<sequence length="173" mass="18807">MQEQPTTRRPGEVVFTLILLIGSLFLLWQAYGISGFSALSSAGAFPMAMSAVMVVSLAIILSNTLRKPAPAAVLERLRAEILPATVVVFCGLILVYSLILDWLGFIPASFLFLLASITFLQGGRFKRAFGLSVLSIICVYVVFRLVFQVVLPEGLIPERAIIAWVQSLFSAGI</sequence>
<protein>
    <recommendedName>
        <fullName evidence="2">DUF1468 domain-containing protein</fullName>
    </recommendedName>
</protein>
<name>A0A7W6LJQ6_9HYPH</name>
<dbReference type="Proteomes" id="UP000519897">
    <property type="component" value="Unassembled WGS sequence"/>
</dbReference>
<evidence type="ECO:0000313" key="3">
    <source>
        <dbReference type="EMBL" id="MBB4145621.1"/>
    </source>
</evidence>
<evidence type="ECO:0000313" key="4">
    <source>
        <dbReference type="Proteomes" id="UP000519897"/>
    </source>
</evidence>
<gene>
    <name evidence="3" type="ORF">GGQ72_004186</name>
</gene>
<feature type="domain" description="DUF1468" evidence="2">
    <location>
        <begin position="16"/>
        <end position="152"/>
    </location>
</feature>
<keyword evidence="1" id="KW-1133">Transmembrane helix</keyword>
<evidence type="ECO:0000256" key="1">
    <source>
        <dbReference type="SAM" id="Phobius"/>
    </source>
</evidence>
<feature type="transmembrane region" description="Helical" evidence="1">
    <location>
        <begin position="43"/>
        <end position="65"/>
    </location>
</feature>
<comment type="caution">
    <text evidence="3">The sequence shown here is derived from an EMBL/GenBank/DDBJ whole genome shotgun (WGS) entry which is preliminary data.</text>
</comment>
<dbReference type="EMBL" id="JACIEC010000009">
    <property type="protein sequence ID" value="MBB4145621.1"/>
    <property type="molecule type" value="Genomic_DNA"/>
</dbReference>